<accession>A0A1G7NTV9</accession>
<dbReference type="RefSeq" id="WP_092368156.1">
    <property type="nucleotide sequence ID" value="NZ_FNBM01000004.1"/>
</dbReference>
<dbReference type="InterPro" id="IPR051704">
    <property type="entry name" value="FAD_aromatic-hydroxylase"/>
</dbReference>
<proteinExistence type="predicted"/>
<dbReference type="InterPro" id="IPR036188">
    <property type="entry name" value="FAD/NAD-bd_sf"/>
</dbReference>
<dbReference type="GO" id="GO:0003824">
    <property type="term" value="F:catalytic activity"/>
    <property type="evidence" value="ECO:0007669"/>
    <property type="project" value="UniProtKB-ARBA"/>
</dbReference>
<dbReference type="AlphaFoldDB" id="A0A1G7NTV9"/>
<dbReference type="PRINTS" id="PR00420">
    <property type="entry name" value="RNGMNOXGNASE"/>
</dbReference>
<dbReference type="Gene3D" id="3.50.50.60">
    <property type="entry name" value="FAD/NAD(P)-binding domain"/>
    <property type="match status" value="1"/>
</dbReference>
<dbReference type="Pfam" id="PF01494">
    <property type="entry name" value="FAD_binding_3"/>
    <property type="match status" value="1"/>
</dbReference>
<feature type="domain" description="FAD-binding" evidence="1">
    <location>
        <begin position="4"/>
        <end position="315"/>
    </location>
</feature>
<dbReference type="OrthoDB" id="5499180at2"/>
<dbReference type="Proteomes" id="UP000243378">
    <property type="component" value="Unassembled WGS sequence"/>
</dbReference>
<dbReference type="InterPro" id="IPR002938">
    <property type="entry name" value="FAD-bd"/>
</dbReference>
<sequence length="398" mass="44209">MRKKILISGASVAGNTTAWWLSRYGFDVTVIEKAPAFRNGGQNVDVRGAGRVVLRKMGLEQAAQALGTGEIGTDWVDEDDNPIARFHVDDIGDGPTAELEIMRGDIARMIYEPASSRSTFLFSETIRALEQDADGVTVHFSNSPSARYDAVIVAEGVGSPTRELIFPGENNPKWMDMTLAYFAIPKTSADGVFARQYNTVGGIGATLKPGRGNNVHVYMGMQKKPEGENDWPIERQKQFLQERFSDAGWHFPRILEGMNKTDNFYFDVLRQVRMRRWHHDRVVLTGDAAWCVTPLSGIGTTLAIVGGYVLAGELSRTDDLPSALVAYERVMRPFVKEGQGVPKFVPRMLWPHTRTGLKLLRSAMQLAGKPAVRKTFSKLFLRDAEKIDLPDYASDVTP</sequence>
<reference evidence="2 3" key="1">
    <citation type="submission" date="2016-10" db="EMBL/GenBank/DDBJ databases">
        <authorList>
            <person name="de Groot N.N."/>
        </authorList>
    </citation>
    <scope>NUCLEOTIDE SEQUENCE [LARGE SCALE GENOMIC DNA]</scope>
    <source>
        <strain evidence="2 3">LMG 25475</strain>
    </source>
</reference>
<gene>
    <name evidence="2" type="ORF">SAMN05216381_2402</name>
</gene>
<dbReference type="GO" id="GO:0071949">
    <property type="term" value="F:FAD binding"/>
    <property type="evidence" value="ECO:0007669"/>
    <property type="project" value="InterPro"/>
</dbReference>
<protein>
    <submittedName>
        <fullName evidence="2">2-polyprenyl-6-methoxyphenol hydroxylase</fullName>
    </submittedName>
</protein>
<dbReference type="PANTHER" id="PTHR46865:SF2">
    <property type="entry name" value="MONOOXYGENASE"/>
    <property type="match status" value="1"/>
</dbReference>
<dbReference type="SUPFAM" id="SSF51905">
    <property type="entry name" value="FAD/NAD(P)-binding domain"/>
    <property type="match status" value="1"/>
</dbReference>
<dbReference type="Gene3D" id="3.30.9.10">
    <property type="entry name" value="D-Amino Acid Oxidase, subunit A, domain 2"/>
    <property type="match status" value="1"/>
</dbReference>
<evidence type="ECO:0000313" key="2">
    <source>
        <dbReference type="EMBL" id="SDF76650.1"/>
    </source>
</evidence>
<dbReference type="EMBL" id="FNBM01000004">
    <property type="protein sequence ID" value="SDF76650.1"/>
    <property type="molecule type" value="Genomic_DNA"/>
</dbReference>
<dbReference type="PANTHER" id="PTHR46865">
    <property type="entry name" value="OXIDOREDUCTASE-RELATED"/>
    <property type="match status" value="1"/>
</dbReference>
<evidence type="ECO:0000313" key="3">
    <source>
        <dbReference type="Proteomes" id="UP000243378"/>
    </source>
</evidence>
<evidence type="ECO:0000259" key="1">
    <source>
        <dbReference type="Pfam" id="PF01494"/>
    </source>
</evidence>
<dbReference type="STRING" id="640205.SAMN05216381_2402"/>
<name>A0A1G7NTV9_9GAMM</name>
<organism evidence="2 3">
    <name type="scientific">Phytopseudomonas seleniipraecipitans</name>
    <dbReference type="NCBI Taxonomy" id="640205"/>
    <lineage>
        <taxon>Bacteria</taxon>
        <taxon>Pseudomonadati</taxon>
        <taxon>Pseudomonadota</taxon>
        <taxon>Gammaproteobacteria</taxon>
        <taxon>Pseudomonadales</taxon>
        <taxon>Pseudomonadaceae</taxon>
        <taxon>Phytopseudomonas</taxon>
    </lineage>
</organism>